<keyword evidence="2" id="KW-1185">Reference proteome</keyword>
<proteinExistence type="predicted"/>
<protein>
    <submittedName>
        <fullName evidence="1">Uncharacterized protein</fullName>
    </submittedName>
</protein>
<organism evidence="1 2">
    <name type="scientific">Phytomonospora endophytica</name>
    <dbReference type="NCBI Taxonomy" id="714109"/>
    <lineage>
        <taxon>Bacteria</taxon>
        <taxon>Bacillati</taxon>
        <taxon>Actinomycetota</taxon>
        <taxon>Actinomycetes</taxon>
        <taxon>Micromonosporales</taxon>
        <taxon>Micromonosporaceae</taxon>
        <taxon>Phytomonospora</taxon>
    </lineage>
</organism>
<comment type="caution">
    <text evidence="1">The sequence shown here is derived from an EMBL/GenBank/DDBJ whole genome shotgun (WGS) entry which is preliminary data.</text>
</comment>
<evidence type="ECO:0000313" key="1">
    <source>
        <dbReference type="EMBL" id="MBB6037702.1"/>
    </source>
</evidence>
<gene>
    <name evidence="1" type="ORF">HNR73_005580</name>
</gene>
<evidence type="ECO:0000313" key="2">
    <source>
        <dbReference type="Proteomes" id="UP000548476"/>
    </source>
</evidence>
<dbReference type="EMBL" id="JACHGT010000013">
    <property type="protein sequence ID" value="MBB6037702.1"/>
    <property type="molecule type" value="Genomic_DNA"/>
</dbReference>
<dbReference type="AlphaFoldDB" id="A0A841FVZ0"/>
<name>A0A841FVZ0_9ACTN</name>
<dbReference type="RefSeq" id="WP_184790514.1">
    <property type="nucleotide sequence ID" value="NZ_BONT01000054.1"/>
</dbReference>
<dbReference type="Proteomes" id="UP000548476">
    <property type="component" value="Unassembled WGS sequence"/>
</dbReference>
<sequence length="232" mass="25936">MDVELACWAVSTDREIQRSLLAEWDGRLRPLRDQVHALGLCPDPEKGQEDKVMVYGPLLGGGRIVMWLPGPGPVVYDRPLEAAPEVIADLMVKVDEMDTVDFTKYALGLDLTPPPDPPGYTGWSLCLGGDQWGEVDEQGEPVDMLLWVGPHPDQGEEDDLQVTTDSAVNKELMAGLSRAASPDAYTQELRQTGYAPPDVSGIRWSCAIERDWWNENHWLVWRPISETWPPFD</sequence>
<reference evidence="1 2" key="1">
    <citation type="submission" date="2020-08" db="EMBL/GenBank/DDBJ databases">
        <title>Genomic Encyclopedia of Type Strains, Phase IV (KMG-IV): sequencing the most valuable type-strain genomes for metagenomic binning, comparative biology and taxonomic classification.</title>
        <authorList>
            <person name="Goeker M."/>
        </authorList>
    </citation>
    <scope>NUCLEOTIDE SEQUENCE [LARGE SCALE GENOMIC DNA]</scope>
    <source>
        <strain evidence="1 2">YIM 65646</strain>
    </source>
</reference>
<accession>A0A841FVZ0</accession>